<sequence>MTGRLKLALGAVLAAALLAPAVAAPRLSPEARLDKAIGDRVPGKPVSCINLRDIQSSEIIDKTAIVYRVGSKLYVNRPHGANWLDDDDILVTKTVTGQLCRIDTVTLIDRTSRFQRGFVTLADFVPYTRR</sequence>
<reference evidence="3" key="1">
    <citation type="journal article" date="2019" name="Int. J. Syst. Evol. Microbiol.">
        <title>The Global Catalogue of Microorganisms (GCM) 10K type strain sequencing project: providing services to taxonomists for standard genome sequencing and annotation.</title>
        <authorList>
            <consortium name="The Broad Institute Genomics Platform"/>
            <consortium name="The Broad Institute Genome Sequencing Center for Infectious Disease"/>
            <person name="Wu L."/>
            <person name="Ma J."/>
        </authorList>
    </citation>
    <scope>NUCLEOTIDE SEQUENCE [LARGE SCALE GENOMIC DNA]</scope>
    <source>
        <strain evidence="3">CGMCC 1.16275</strain>
    </source>
</reference>
<evidence type="ECO:0000256" key="1">
    <source>
        <dbReference type="SAM" id="SignalP"/>
    </source>
</evidence>
<feature type="chain" id="PRO_5045968868" evidence="1">
    <location>
        <begin position="24"/>
        <end position="130"/>
    </location>
</feature>
<dbReference type="Proteomes" id="UP001597115">
    <property type="component" value="Unassembled WGS sequence"/>
</dbReference>
<accession>A0ABW4I0Y8</accession>
<protein>
    <submittedName>
        <fullName evidence="2">Uncharacterized protein</fullName>
    </submittedName>
</protein>
<organism evidence="2 3">
    <name type="scientific">Sphingomonas tabacisoli</name>
    <dbReference type="NCBI Taxonomy" id="2249466"/>
    <lineage>
        <taxon>Bacteria</taxon>
        <taxon>Pseudomonadati</taxon>
        <taxon>Pseudomonadota</taxon>
        <taxon>Alphaproteobacteria</taxon>
        <taxon>Sphingomonadales</taxon>
        <taxon>Sphingomonadaceae</taxon>
        <taxon>Sphingomonas</taxon>
    </lineage>
</organism>
<gene>
    <name evidence="2" type="ORF">ACFSCW_04720</name>
</gene>
<proteinExistence type="predicted"/>
<comment type="caution">
    <text evidence="2">The sequence shown here is derived from an EMBL/GenBank/DDBJ whole genome shotgun (WGS) entry which is preliminary data.</text>
</comment>
<evidence type="ECO:0000313" key="2">
    <source>
        <dbReference type="EMBL" id="MFD1611101.1"/>
    </source>
</evidence>
<feature type="signal peptide" evidence="1">
    <location>
        <begin position="1"/>
        <end position="23"/>
    </location>
</feature>
<dbReference type="EMBL" id="JBHUDY010000001">
    <property type="protein sequence ID" value="MFD1611101.1"/>
    <property type="molecule type" value="Genomic_DNA"/>
</dbReference>
<dbReference type="RefSeq" id="WP_380887402.1">
    <property type="nucleotide sequence ID" value="NZ_JBHUDY010000001.1"/>
</dbReference>
<keyword evidence="1" id="KW-0732">Signal</keyword>
<keyword evidence="3" id="KW-1185">Reference proteome</keyword>
<evidence type="ECO:0000313" key="3">
    <source>
        <dbReference type="Proteomes" id="UP001597115"/>
    </source>
</evidence>
<name>A0ABW4I0Y8_9SPHN</name>